<dbReference type="EMBL" id="HADX01001041">
    <property type="protein sequence ID" value="SBP23273.1"/>
    <property type="molecule type" value="Transcribed_RNA"/>
</dbReference>
<gene>
    <name evidence="1" type="primary">Nfu_g_1_015593</name>
</gene>
<feature type="non-terminal residue" evidence="1">
    <location>
        <position position="1"/>
    </location>
</feature>
<evidence type="ECO:0000313" key="1">
    <source>
        <dbReference type="EMBL" id="SBP23273.1"/>
    </source>
</evidence>
<dbReference type="AlphaFoldDB" id="A0A1A7XZ19"/>
<reference evidence="1" key="2">
    <citation type="submission" date="2016-06" db="EMBL/GenBank/DDBJ databases">
        <title>The genome of a short-lived fish provides insights into sex chromosome evolution and the genetic control of aging.</title>
        <authorList>
            <person name="Reichwald K."/>
            <person name="Felder M."/>
            <person name="Petzold A."/>
            <person name="Koch P."/>
            <person name="Groth M."/>
            <person name="Platzer M."/>
        </authorList>
    </citation>
    <scope>NUCLEOTIDE SEQUENCE</scope>
    <source>
        <tissue evidence="1">Brain</tissue>
    </source>
</reference>
<feature type="non-terminal residue" evidence="1">
    <location>
        <position position="61"/>
    </location>
</feature>
<accession>A0A1A7XZ19</accession>
<reference evidence="1" key="1">
    <citation type="submission" date="2016-05" db="EMBL/GenBank/DDBJ databases">
        <authorList>
            <person name="Lavstsen T."/>
            <person name="Jespersen J.S."/>
        </authorList>
    </citation>
    <scope>NUCLEOTIDE SEQUENCE</scope>
    <source>
        <tissue evidence="1">Brain</tissue>
    </source>
</reference>
<sequence length="61" mass="7029">KQNQIDLVCLLACKNEEKINVLMMKQPYTHVHIHQRQVQLWSAASPWQLPHSDRTTCSSGS</sequence>
<proteinExistence type="predicted"/>
<protein>
    <submittedName>
        <fullName evidence="1">Uncharacterized protein</fullName>
    </submittedName>
</protein>
<name>A0A1A7XZ19_9TELE</name>
<organism evidence="1">
    <name type="scientific">Iconisemion striatum</name>
    <dbReference type="NCBI Taxonomy" id="60296"/>
    <lineage>
        <taxon>Eukaryota</taxon>
        <taxon>Metazoa</taxon>
        <taxon>Chordata</taxon>
        <taxon>Craniata</taxon>
        <taxon>Vertebrata</taxon>
        <taxon>Euteleostomi</taxon>
        <taxon>Actinopterygii</taxon>
        <taxon>Neopterygii</taxon>
        <taxon>Teleostei</taxon>
        <taxon>Neoteleostei</taxon>
        <taxon>Acanthomorphata</taxon>
        <taxon>Ovalentaria</taxon>
        <taxon>Atherinomorphae</taxon>
        <taxon>Cyprinodontiformes</taxon>
        <taxon>Nothobranchiidae</taxon>
        <taxon>Iconisemion</taxon>
    </lineage>
</organism>